<dbReference type="AlphaFoldDB" id="N6W384"/>
<keyword evidence="2" id="KW-1185">Reference proteome</keyword>
<evidence type="ECO:0000313" key="2">
    <source>
        <dbReference type="Proteomes" id="UP000013165"/>
    </source>
</evidence>
<dbReference type="HOGENOM" id="CLU_2807399_0_0_6"/>
<dbReference type="PATRIC" id="fig|626887.3.peg.217"/>
<accession>N6W384</accession>
<dbReference type="Proteomes" id="UP000013165">
    <property type="component" value="Unassembled WGS sequence"/>
</dbReference>
<gene>
    <name evidence="1" type="ORF">J057_01184</name>
</gene>
<sequence length="67" mass="7617">MLVHGQQVRLTRREQQVLLELTGNDPAGIRTREDLRRFAEDNLVAADQDAETLKQLKGVLNKYLSAL</sequence>
<dbReference type="RefSeq" id="WP_004582783.1">
    <property type="nucleotide sequence ID" value="NZ_AP028878.1"/>
</dbReference>
<proteinExistence type="predicted"/>
<organism evidence="1 2">
    <name type="scientific">Marinobacter nanhaiticus D15-8W</name>
    <dbReference type="NCBI Taxonomy" id="626887"/>
    <lineage>
        <taxon>Bacteria</taxon>
        <taxon>Pseudomonadati</taxon>
        <taxon>Pseudomonadota</taxon>
        <taxon>Gammaproteobacteria</taxon>
        <taxon>Pseudomonadales</taxon>
        <taxon>Marinobacteraceae</taxon>
        <taxon>Marinobacter</taxon>
    </lineage>
</organism>
<dbReference type="OrthoDB" id="6370918at2"/>
<reference evidence="1 2" key="1">
    <citation type="journal article" date="2013" name="Genome Announc.">
        <title>Genome Sequence of the Polycyclic Aromatic Hydrocarbon-Degrading Bacterium Strain Marinobacter nanhaiticus D15-8WT.</title>
        <authorList>
            <person name="Cui Z."/>
            <person name="Gao W."/>
            <person name="Li Q."/>
            <person name="Xu G."/>
            <person name="Zheng L."/>
        </authorList>
    </citation>
    <scope>NUCLEOTIDE SEQUENCE [LARGE SCALE GENOMIC DNA]</scope>
    <source>
        <strain evidence="1 2">D15-8W</strain>
    </source>
</reference>
<name>N6W384_9GAMM</name>
<comment type="caution">
    <text evidence="1">The sequence shown here is derived from an EMBL/GenBank/DDBJ whole genome shotgun (WGS) entry which is preliminary data.</text>
</comment>
<evidence type="ECO:0000313" key="1">
    <source>
        <dbReference type="EMBL" id="ENO17010.1"/>
    </source>
</evidence>
<protein>
    <submittedName>
        <fullName evidence="1">Uncharacterized protein</fullName>
    </submittedName>
</protein>
<dbReference type="EMBL" id="APLQ01000007">
    <property type="protein sequence ID" value="ENO17010.1"/>
    <property type="molecule type" value="Genomic_DNA"/>
</dbReference>